<evidence type="ECO:0000256" key="2">
    <source>
        <dbReference type="RuleBase" id="RU367091"/>
    </source>
</evidence>
<evidence type="ECO:0000313" key="5">
    <source>
        <dbReference type="Proteomes" id="UP000028821"/>
    </source>
</evidence>
<evidence type="ECO:0000313" key="4">
    <source>
        <dbReference type="EMBL" id="KFH13628.1"/>
    </source>
</evidence>
<keyword evidence="1" id="KW-0802">TPR repeat</keyword>
<proteinExistence type="inferred from homology"/>
<feature type="compositionally biased region" description="Basic and acidic residues" evidence="3">
    <location>
        <begin position="245"/>
        <end position="264"/>
    </location>
</feature>
<dbReference type="GO" id="GO:0072546">
    <property type="term" value="C:EMC complex"/>
    <property type="evidence" value="ECO:0007669"/>
    <property type="project" value="UniProtKB-UniRule"/>
</dbReference>
<sequence length="403" mass="45830">MRNFLRLNRTQKTTTWFCVSCSLSPLSSLTAFGVVCLSSLDENSIVFLAGFERLTLRGLSPVARPFLSTFPGAQLRQPLRALTVCKKRPLSLRSPTSLCALRAFFLGTGVRPRRLSCLLFCRAFSSFSPSPRSFSSFFLVVKPNAKERLPRSFSPATVSGQRDRPPRVWRLGVSGEKDKKGKGKKVFRWRLLSAPTLLPVERRREKRRNARRRGDRKKRGNRRREKNSRRISGTGFKMNSVEETGLERDADAQNEGRRGREHQTKMRPPQSLDDPASLSFADLVKQQQSASSSQTEGRGDLLLAYGSCLLRKFRDKLGDALWGVLETVYLQALEFRQDRWATYCLQALQTRWRDSTRVKRLKGIALEAQGQWAAALCHYDSLLSQQPHDPLTRKRVTAALKNQ</sequence>
<feature type="compositionally biased region" description="Basic residues" evidence="3">
    <location>
        <begin position="204"/>
        <end position="229"/>
    </location>
</feature>
<comment type="similarity">
    <text evidence="2">Belongs to the EMC2 family.</text>
</comment>
<comment type="subcellular location">
    <subcellularLocation>
        <location evidence="2">Endoplasmic reticulum membrane</location>
        <topology evidence="2">Peripheral membrane protein</topology>
        <orientation evidence="2">Cytoplasmic side</orientation>
    </subcellularLocation>
</comment>
<dbReference type="Proteomes" id="UP000028821">
    <property type="component" value="Unassembled WGS sequence"/>
</dbReference>
<dbReference type="EMBL" id="AEXC02001377">
    <property type="protein sequence ID" value="KFH13628.1"/>
    <property type="molecule type" value="Genomic_DNA"/>
</dbReference>
<comment type="subunit">
    <text evidence="2">Component of the ER membrane protein complex (EMC).</text>
</comment>
<dbReference type="VEuPathDB" id="ToxoDB:TGMAS_267830"/>
<reference evidence="4 5" key="1">
    <citation type="submission" date="2014-04" db="EMBL/GenBank/DDBJ databases">
        <authorList>
            <person name="Sibley D."/>
            <person name="Venepally P."/>
            <person name="Karamycheva S."/>
            <person name="Hadjithomas M."/>
            <person name="Khan A."/>
            <person name="Brunk B."/>
            <person name="Roos D."/>
            <person name="Caler E."/>
            <person name="Lorenzi H."/>
        </authorList>
    </citation>
    <scope>NUCLEOTIDE SEQUENCE [LARGE SCALE GENOMIC DNA]</scope>
    <source>
        <strain evidence="4 5">MAS</strain>
    </source>
</reference>
<keyword evidence="2" id="KW-0256">Endoplasmic reticulum</keyword>
<comment type="function">
    <text evidence="2">Part of the endoplasmic reticulum membrane protein complex (EMC) that enables the energy-independent insertion into endoplasmic reticulum membranes of newly synthesized membrane proteins.</text>
</comment>
<dbReference type="PANTHER" id="PTHR12760">
    <property type="entry name" value="TETRATRICOPEPTIDE REPEAT PROTEIN"/>
    <property type="match status" value="1"/>
</dbReference>
<evidence type="ECO:0000256" key="1">
    <source>
        <dbReference type="ARBA" id="ARBA00022803"/>
    </source>
</evidence>
<gene>
    <name evidence="4" type="ORF">TGMAS_267830</name>
</gene>
<feature type="region of interest" description="Disordered" evidence="3">
    <location>
        <begin position="151"/>
        <end position="184"/>
    </location>
</feature>
<organism evidence="4 5">
    <name type="scientific">Toxoplasma gondii MAS</name>
    <dbReference type="NCBI Taxonomy" id="943118"/>
    <lineage>
        <taxon>Eukaryota</taxon>
        <taxon>Sar</taxon>
        <taxon>Alveolata</taxon>
        <taxon>Apicomplexa</taxon>
        <taxon>Conoidasida</taxon>
        <taxon>Coccidia</taxon>
        <taxon>Eucoccidiorida</taxon>
        <taxon>Eimeriorina</taxon>
        <taxon>Sarcocystidae</taxon>
        <taxon>Toxoplasma</taxon>
    </lineage>
</organism>
<dbReference type="InterPro" id="IPR039856">
    <property type="entry name" value="EMC2-like"/>
</dbReference>
<feature type="region of interest" description="Disordered" evidence="3">
    <location>
        <begin position="200"/>
        <end position="276"/>
    </location>
</feature>
<keyword evidence="2" id="KW-0472">Membrane</keyword>
<protein>
    <recommendedName>
        <fullName evidence="2">ER membrane protein complex subunit 2</fullName>
    </recommendedName>
</protein>
<feature type="non-terminal residue" evidence="4">
    <location>
        <position position="403"/>
    </location>
</feature>
<comment type="caution">
    <text evidence="4">The sequence shown here is derived from an EMBL/GenBank/DDBJ whole genome shotgun (WGS) entry which is preliminary data.</text>
</comment>
<accession>A0A086QLZ6</accession>
<name>A0A086QLZ6_TOXGO</name>
<dbReference type="AlphaFoldDB" id="A0A086QLZ6"/>
<evidence type="ECO:0000256" key="3">
    <source>
        <dbReference type="SAM" id="MobiDB-lite"/>
    </source>
</evidence>